<dbReference type="Proteomes" id="UP000199288">
    <property type="component" value="Unassembled WGS sequence"/>
</dbReference>
<dbReference type="AlphaFoldDB" id="A0A1H4CVY7"/>
<keyword evidence="1" id="KW-0472">Membrane</keyword>
<keyword evidence="1" id="KW-0812">Transmembrane</keyword>
<feature type="transmembrane region" description="Helical" evidence="1">
    <location>
        <begin position="6"/>
        <end position="27"/>
    </location>
</feature>
<dbReference type="EMBL" id="FNQV01000014">
    <property type="protein sequence ID" value="SEA64459.1"/>
    <property type="molecule type" value="Genomic_DNA"/>
</dbReference>
<dbReference type="RefSeq" id="WP_092565585.1">
    <property type="nucleotide sequence ID" value="NZ_FNQV01000014.1"/>
</dbReference>
<feature type="transmembrane region" description="Helical" evidence="1">
    <location>
        <begin position="34"/>
        <end position="54"/>
    </location>
</feature>
<proteinExistence type="predicted"/>
<evidence type="ECO:0000313" key="2">
    <source>
        <dbReference type="EMBL" id="SEA64459.1"/>
    </source>
</evidence>
<keyword evidence="1" id="KW-1133">Transmembrane helix</keyword>
<reference evidence="3" key="1">
    <citation type="submission" date="2016-10" db="EMBL/GenBank/DDBJ databases">
        <authorList>
            <person name="Varghese N."/>
            <person name="Submissions S."/>
        </authorList>
    </citation>
    <scope>NUCLEOTIDE SEQUENCE [LARGE SCALE GENOMIC DNA]</scope>
    <source>
        <strain evidence="3">KPR-1</strain>
    </source>
</reference>
<keyword evidence="3" id="KW-1185">Reference proteome</keyword>
<gene>
    <name evidence="2" type="ORF">SAMN02910418_02059</name>
</gene>
<protein>
    <submittedName>
        <fullName evidence="2">Uncharacterized protein</fullName>
    </submittedName>
</protein>
<sequence>MASLAPIAFALVLVALLWAGLGGMVAYQQHRPHSALRGLIAVAALVVFVVSVVAGRSPDLTAAARGWGIVIVLAAGVAGYVVGSSLARRGGQRQP</sequence>
<feature type="transmembrane region" description="Helical" evidence="1">
    <location>
        <begin position="66"/>
        <end position="87"/>
    </location>
</feature>
<evidence type="ECO:0000256" key="1">
    <source>
        <dbReference type="SAM" id="Phobius"/>
    </source>
</evidence>
<organism evidence="2 3">
    <name type="scientific">Bowdeniella nasicola</name>
    <dbReference type="NCBI Taxonomy" id="208480"/>
    <lineage>
        <taxon>Bacteria</taxon>
        <taxon>Bacillati</taxon>
        <taxon>Actinomycetota</taxon>
        <taxon>Actinomycetes</taxon>
        <taxon>Actinomycetales</taxon>
        <taxon>Actinomycetaceae</taxon>
        <taxon>Bowdeniella</taxon>
    </lineage>
</organism>
<accession>A0A1H4CVY7</accession>
<name>A0A1H4CVY7_9ACTO</name>
<evidence type="ECO:0000313" key="3">
    <source>
        <dbReference type="Proteomes" id="UP000199288"/>
    </source>
</evidence>